<keyword evidence="3" id="KW-1185">Reference proteome</keyword>
<feature type="transmembrane region" description="Helical" evidence="1">
    <location>
        <begin position="217"/>
        <end position="239"/>
    </location>
</feature>
<accession>A0A7G9S0B5</accession>
<name>A0A7G9S0B5_9FIRM</name>
<dbReference type="RefSeq" id="WP_187534492.1">
    <property type="nucleotide sequence ID" value="NZ_CBCSHU010000001.1"/>
</dbReference>
<dbReference type="Proteomes" id="UP000515928">
    <property type="component" value="Chromosome"/>
</dbReference>
<sequence>MEKISKYKGPYKSQNDIDAVYGLENNYYFTMEASSLKNLMVIAFSVSNADATINEIAELRTDHPAIAFGGVYKDGLKLLIEVNQTMLTSTDEPTEIIKEIALILRYHDCRNICSVHGSENNIGIFRVGRRLSILDEETFESQSKIATINRKPTDKINGGSFLGYIGAACGLILGMMIWIALGYIGFIAGIAGYFMIKFAIRGFEMTGGELNRRSGKVLIGMTVFAIFLAQILNIALSAAKAMGDLSLFKNIEFLKIVMIGTLTDQKSLTVFIMNMMVALALTYWSSSNIFKALWNLDSKASKKARYKSTRLL</sequence>
<organism evidence="2 3">
    <name type="scientific">Erysipelothrix inopinata</name>
    <dbReference type="NCBI Taxonomy" id="225084"/>
    <lineage>
        <taxon>Bacteria</taxon>
        <taxon>Bacillati</taxon>
        <taxon>Bacillota</taxon>
        <taxon>Erysipelotrichia</taxon>
        <taxon>Erysipelotrichales</taxon>
        <taxon>Erysipelotrichaceae</taxon>
        <taxon>Erysipelothrix</taxon>
    </lineage>
</organism>
<proteinExistence type="predicted"/>
<gene>
    <name evidence="2" type="ORF">H9L01_02680</name>
</gene>
<evidence type="ECO:0000313" key="2">
    <source>
        <dbReference type="EMBL" id="QNN61290.1"/>
    </source>
</evidence>
<evidence type="ECO:0000313" key="3">
    <source>
        <dbReference type="Proteomes" id="UP000515928"/>
    </source>
</evidence>
<dbReference type="KEGG" id="eio:H9L01_02680"/>
<keyword evidence="1" id="KW-1133">Transmembrane helix</keyword>
<feature type="transmembrane region" description="Helical" evidence="1">
    <location>
        <begin position="171"/>
        <end position="196"/>
    </location>
</feature>
<keyword evidence="1" id="KW-0812">Transmembrane</keyword>
<feature type="transmembrane region" description="Helical" evidence="1">
    <location>
        <begin position="267"/>
        <end position="284"/>
    </location>
</feature>
<protein>
    <submittedName>
        <fullName evidence="2">Uncharacterized protein</fullName>
    </submittedName>
</protein>
<dbReference type="EMBL" id="CP060715">
    <property type="protein sequence ID" value="QNN61290.1"/>
    <property type="molecule type" value="Genomic_DNA"/>
</dbReference>
<dbReference type="AlphaFoldDB" id="A0A7G9S0B5"/>
<reference evidence="2 3" key="1">
    <citation type="submission" date="2020-08" db="EMBL/GenBank/DDBJ databases">
        <title>Genome sequence of Erysipelothrix inopinata DSM 15511T.</title>
        <authorList>
            <person name="Hyun D.-W."/>
            <person name="Bae J.-W."/>
        </authorList>
    </citation>
    <scope>NUCLEOTIDE SEQUENCE [LARGE SCALE GENOMIC DNA]</scope>
    <source>
        <strain evidence="2 3">DSM 15511</strain>
    </source>
</reference>
<keyword evidence="1" id="KW-0472">Membrane</keyword>
<evidence type="ECO:0000256" key="1">
    <source>
        <dbReference type="SAM" id="Phobius"/>
    </source>
</evidence>